<evidence type="ECO:0000256" key="1">
    <source>
        <dbReference type="SAM" id="MobiDB-lite"/>
    </source>
</evidence>
<dbReference type="PANTHER" id="PTHR37433:SF20">
    <property type="entry name" value="ACTIVIN_RECP DOMAIN-CONTAINING PROTEIN"/>
    <property type="match status" value="1"/>
</dbReference>
<dbReference type="PANTHER" id="PTHR37433">
    <property type="entry name" value="PROTEIN CBG25136-RELATED"/>
    <property type="match status" value="1"/>
</dbReference>
<evidence type="ECO:0000259" key="3">
    <source>
        <dbReference type="Pfam" id="PF24602"/>
    </source>
</evidence>
<proteinExistence type="predicted"/>
<dbReference type="InterPro" id="IPR056039">
    <property type="entry name" value="DUF7622"/>
</dbReference>
<dbReference type="EMBL" id="BTRK01000006">
    <property type="protein sequence ID" value="GMR59332.1"/>
    <property type="molecule type" value="Genomic_DNA"/>
</dbReference>
<dbReference type="AlphaFoldDB" id="A0AAN5DBU4"/>
<keyword evidence="2" id="KW-0812">Transmembrane</keyword>
<keyword evidence="2" id="KW-0472">Membrane</keyword>
<name>A0AAN5DBU4_9BILA</name>
<evidence type="ECO:0000313" key="4">
    <source>
        <dbReference type="EMBL" id="GMR59332.1"/>
    </source>
</evidence>
<feature type="transmembrane region" description="Helical" evidence="2">
    <location>
        <begin position="377"/>
        <end position="395"/>
    </location>
</feature>
<feature type="compositionally biased region" description="Low complexity" evidence="1">
    <location>
        <begin position="1"/>
        <end position="12"/>
    </location>
</feature>
<keyword evidence="5" id="KW-1185">Reference proteome</keyword>
<feature type="region of interest" description="Disordered" evidence="1">
    <location>
        <begin position="1"/>
        <end position="21"/>
    </location>
</feature>
<gene>
    <name evidence="4" type="ORF">PMAYCL1PPCAC_29527</name>
</gene>
<accession>A0AAN5DBU4</accession>
<feature type="non-terminal residue" evidence="4">
    <location>
        <position position="1"/>
    </location>
</feature>
<keyword evidence="2" id="KW-1133">Transmembrane helix</keyword>
<dbReference type="Pfam" id="PF24602">
    <property type="entry name" value="DUF7622"/>
    <property type="match status" value="1"/>
</dbReference>
<reference evidence="5" key="1">
    <citation type="submission" date="2022-10" db="EMBL/GenBank/DDBJ databases">
        <title>Genome assembly of Pristionchus species.</title>
        <authorList>
            <person name="Yoshida K."/>
            <person name="Sommer R.J."/>
        </authorList>
    </citation>
    <scope>NUCLEOTIDE SEQUENCE [LARGE SCALE GENOMIC DNA]</scope>
    <source>
        <strain evidence="5">RS5460</strain>
    </source>
</reference>
<dbReference type="Proteomes" id="UP001328107">
    <property type="component" value="Unassembled WGS sequence"/>
</dbReference>
<evidence type="ECO:0000256" key="2">
    <source>
        <dbReference type="SAM" id="Phobius"/>
    </source>
</evidence>
<feature type="domain" description="DUF7622" evidence="3">
    <location>
        <begin position="271"/>
        <end position="350"/>
    </location>
</feature>
<sequence>DACISSIQSSSLSHRKRLHQEEKNDPQSSVYLITMNNLLRTFHFIFLLFPLSTTAIRCINCEFNGTTNHCNEDCEGDMCGVWKWTDRGHQLIRQGCISGISSPKIGCRTNQVGASLCICDDFPLCNTQHRSVSTVPTLPIVRLPSVDCFSLLHLHHTIKEDDDSPLQIDSSRDRCHSDYCHFTRTESSDHSSEGVSLSLPFPSSASTNLSISLCSPHPQYEFDIRIHSPYSLRGLHSNFCYSITTSPHSREIQCICSTKLCNRNAINVMAEGPIQCYTMERSRDPSKVDLHSLCRGHLCFIRQSEEGIYSKGCLSISPLSSLSSPFVSGNRSIFGEKQWMCTHQLCNLHLDRLVRSQTKKVFVPLLPFNRVGQTSPLLSLSIIIVVLLYSFAPFLSL</sequence>
<comment type="caution">
    <text evidence="4">The sequence shown here is derived from an EMBL/GenBank/DDBJ whole genome shotgun (WGS) entry which is preliminary data.</text>
</comment>
<protein>
    <recommendedName>
        <fullName evidence="3">DUF7622 domain-containing protein</fullName>
    </recommendedName>
</protein>
<evidence type="ECO:0000313" key="5">
    <source>
        <dbReference type="Proteomes" id="UP001328107"/>
    </source>
</evidence>
<organism evidence="4 5">
    <name type="scientific">Pristionchus mayeri</name>
    <dbReference type="NCBI Taxonomy" id="1317129"/>
    <lineage>
        <taxon>Eukaryota</taxon>
        <taxon>Metazoa</taxon>
        <taxon>Ecdysozoa</taxon>
        <taxon>Nematoda</taxon>
        <taxon>Chromadorea</taxon>
        <taxon>Rhabditida</taxon>
        <taxon>Rhabditina</taxon>
        <taxon>Diplogasteromorpha</taxon>
        <taxon>Diplogasteroidea</taxon>
        <taxon>Neodiplogasteridae</taxon>
        <taxon>Pristionchus</taxon>
    </lineage>
</organism>